<reference evidence="1 2" key="1">
    <citation type="submission" date="2014-03" db="EMBL/GenBank/DDBJ databases">
        <title>Genomics of Bifidobacteria.</title>
        <authorList>
            <person name="Ventura M."/>
            <person name="Milani C."/>
            <person name="Lugli G.A."/>
        </authorList>
    </citation>
    <scope>NUCLEOTIDE SEQUENCE [LARGE SCALE GENOMIC DNA]</scope>
    <source>
        <strain evidence="1 2">DSM 23967</strain>
    </source>
</reference>
<sequence length="97" mass="9704">MAYVTVVNKQWAAARDAAVAALQQALRIANEAGSQAAKVEQMSNATLQGTGTGVPVEGAAHVMTGSASAAASSIAAAIAAAKGIDVTEVVYVPDTYR</sequence>
<dbReference type="Proteomes" id="UP000029066">
    <property type="component" value="Unassembled WGS sequence"/>
</dbReference>
<evidence type="ECO:0000313" key="2">
    <source>
        <dbReference type="Proteomes" id="UP000029066"/>
    </source>
</evidence>
<accession>A0A087DE76</accession>
<dbReference type="AlphaFoldDB" id="A0A087DE76"/>
<gene>
    <name evidence="1" type="ORF">BISA_1648</name>
</gene>
<organism evidence="1 2">
    <name type="scientific">Bifidobacterium saguini DSM 23967</name>
    <dbReference type="NCBI Taxonomy" id="1437607"/>
    <lineage>
        <taxon>Bacteria</taxon>
        <taxon>Bacillati</taxon>
        <taxon>Actinomycetota</taxon>
        <taxon>Actinomycetes</taxon>
        <taxon>Bifidobacteriales</taxon>
        <taxon>Bifidobacteriaceae</taxon>
        <taxon>Bifidobacterium</taxon>
    </lineage>
</organism>
<proteinExistence type="predicted"/>
<dbReference type="STRING" id="1437607.BISA_1648"/>
<dbReference type="RefSeq" id="WP_033889864.1">
    <property type="nucleotide sequence ID" value="NZ_JDUT01000001.1"/>
</dbReference>
<name>A0A087DE76_9BIFI</name>
<protein>
    <submittedName>
        <fullName evidence="1">Uncharacterized protein</fullName>
    </submittedName>
</protein>
<dbReference type="EMBL" id="JGZN01000004">
    <property type="protein sequence ID" value="KFI93826.1"/>
    <property type="molecule type" value="Genomic_DNA"/>
</dbReference>
<comment type="caution">
    <text evidence="1">The sequence shown here is derived from an EMBL/GenBank/DDBJ whole genome shotgun (WGS) entry which is preliminary data.</text>
</comment>
<evidence type="ECO:0000313" key="1">
    <source>
        <dbReference type="EMBL" id="KFI93826.1"/>
    </source>
</evidence>